<evidence type="ECO:0000256" key="1">
    <source>
        <dbReference type="ARBA" id="ARBA00004123"/>
    </source>
</evidence>
<evidence type="ECO:0000313" key="12">
    <source>
        <dbReference type="Proteomes" id="UP000075884"/>
    </source>
</evidence>
<sequence>MVFFICNHCGESMKKQVVDKHGFRCKRELNVSCMDCQKDFTGNAYDAHTTCISEVEKYSGKDYVPKASANKGAKKQQGWIATIRAITESKKNLPPGIRNVFEVIQRNDNIPRKAKGFMNFFLNSNRHINQKDIEAAWKLIEEEVKREREATNPAETNAPQTKPGTTPTPTNGVTNGEAAKRKLDEQEPQPAPEKKKQKTKASNGQDDDDGQALLPQDETNGTDPSGEKFRWVEVIRNLLVSKNSQMKLSKLKKKVMKRYQQTTGAAEIDGKFEKKFQKKINRAEFVIENDTVRLVAA</sequence>
<evidence type="ECO:0000256" key="3">
    <source>
        <dbReference type="ARBA" id="ARBA00022737"/>
    </source>
</evidence>
<protein>
    <submittedName>
        <fullName evidence="11">Uncharacterized protein</fullName>
    </submittedName>
</protein>
<dbReference type="GO" id="GO:0008270">
    <property type="term" value="F:zinc ion binding"/>
    <property type="evidence" value="ECO:0007669"/>
    <property type="project" value="UniProtKB-KW"/>
</dbReference>
<proteinExistence type="predicted"/>
<dbReference type="STRING" id="7168.A0A182NJ23"/>
<feature type="domain" description="Cell growth-regulating nucleolar protein-like winged helix" evidence="10">
    <location>
        <begin position="227"/>
        <end position="296"/>
    </location>
</feature>
<evidence type="ECO:0000313" key="11">
    <source>
        <dbReference type="EnsemblMetazoa" id="ADIR007648-PA"/>
    </source>
</evidence>
<dbReference type="Pfam" id="PF25879">
    <property type="entry name" value="WHD_LYAR"/>
    <property type="match status" value="1"/>
</dbReference>
<dbReference type="VEuPathDB" id="VectorBase:ADIR007648"/>
<feature type="domain" description="Zinc finger C2H2 LYAR-type" evidence="9">
    <location>
        <begin position="31"/>
        <end position="58"/>
    </location>
</feature>
<dbReference type="PROSITE" id="PS51804">
    <property type="entry name" value="ZF_C2HC_LYAR"/>
    <property type="match status" value="2"/>
</dbReference>
<keyword evidence="5" id="KW-0862">Zinc</keyword>
<dbReference type="EnsemblMetazoa" id="ADIR007648-RA">
    <property type="protein sequence ID" value="ADIR007648-PA"/>
    <property type="gene ID" value="ADIR007648"/>
</dbReference>
<dbReference type="GO" id="GO:0005730">
    <property type="term" value="C:nucleolus"/>
    <property type="evidence" value="ECO:0007669"/>
    <property type="project" value="TreeGrafter"/>
</dbReference>
<dbReference type="InterPro" id="IPR039999">
    <property type="entry name" value="LYAR"/>
</dbReference>
<dbReference type="InterPro" id="IPR014898">
    <property type="entry name" value="Znf_C2H2_LYAR"/>
</dbReference>
<accession>A0A182NJ23</accession>
<reference evidence="11" key="2">
    <citation type="submission" date="2020-05" db="UniProtKB">
        <authorList>
            <consortium name="EnsemblMetazoa"/>
        </authorList>
    </citation>
    <scope>IDENTIFICATION</scope>
    <source>
        <strain evidence="11">WRAIR2</strain>
    </source>
</reference>
<reference evidence="12" key="1">
    <citation type="submission" date="2013-03" db="EMBL/GenBank/DDBJ databases">
        <title>The Genome Sequence of Anopheles dirus WRAIR2.</title>
        <authorList>
            <consortium name="The Broad Institute Genomics Platform"/>
            <person name="Neafsey D.E."/>
            <person name="Walton C."/>
            <person name="Walker B."/>
            <person name="Young S.K."/>
            <person name="Zeng Q."/>
            <person name="Gargeya S."/>
            <person name="Fitzgerald M."/>
            <person name="Haas B."/>
            <person name="Abouelleil A."/>
            <person name="Allen A.W."/>
            <person name="Alvarado L."/>
            <person name="Arachchi H.M."/>
            <person name="Berlin A.M."/>
            <person name="Chapman S.B."/>
            <person name="Gainer-Dewar J."/>
            <person name="Goldberg J."/>
            <person name="Griggs A."/>
            <person name="Gujja S."/>
            <person name="Hansen M."/>
            <person name="Howarth C."/>
            <person name="Imamovic A."/>
            <person name="Ireland A."/>
            <person name="Larimer J."/>
            <person name="McCowan C."/>
            <person name="Murphy C."/>
            <person name="Pearson M."/>
            <person name="Poon T.W."/>
            <person name="Priest M."/>
            <person name="Roberts A."/>
            <person name="Saif S."/>
            <person name="Shea T."/>
            <person name="Sisk P."/>
            <person name="Sykes S."/>
            <person name="Wortman J."/>
            <person name="Nusbaum C."/>
            <person name="Birren B."/>
        </authorList>
    </citation>
    <scope>NUCLEOTIDE SEQUENCE [LARGE SCALE GENOMIC DNA]</scope>
    <source>
        <strain evidence="12">WRAIR2</strain>
    </source>
</reference>
<dbReference type="SUPFAM" id="SSF57667">
    <property type="entry name" value="beta-beta-alpha zinc fingers"/>
    <property type="match status" value="2"/>
</dbReference>
<dbReference type="InterPro" id="IPR058719">
    <property type="entry name" value="WHD_LYAR"/>
</dbReference>
<dbReference type="Gene3D" id="3.30.1490.490">
    <property type="match status" value="1"/>
</dbReference>
<dbReference type="GO" id="GO:0003677">
    <property type="term" value="F:DNA binding"/>
    <property type="evidence" value="ECO:0007669"/>
    <property type="project" value="InterPro"/>
</dbReference>
<keyword evidence="3" id="KW-0677">Repeat</keyword>
<dbReference type="AlphaFoldDB" id="A0A182NJ23"/>
<evidence type="ECO:0000256" key="4">
    <source>
        <dbReference type="ARBA" id="ARBA00022771"/>
    </source>
</evidence>
<evidence type="ECO:0000256" key="7">
    <source>
        <dbReference type="PROSITE-ProRule" id="PRU01145"/>
    </source>
</evidence>
<dbReference type="Proteomes" id="UP000075884">
    <property type="component" value="Unassembled WGS sequence"/>
</dbReference>
<keyword evidence="12" id="KW-1185">Reference proteome</keyword>
<dbReference type="PANTHER" id="PTHR13100">
    <property type="entry name" value="CELL GROWTH-REGULATING NUCLEOLAR PROTEIN LYAR"/>
    <property type="match status" value="1"/>
</dbReference>
<evidence type="ECO:0000256" key="6">
    <source>
        <dbReference type="ARBA" id="ARBA00023242"/>
    </source>
</evidence>
<feature type="region of interest" description="Disordered" evidence="8">
    <location>
        <begin position="146"/>
        <end position="226"/>
    </location>
</feature>
<evidence type="ECO:0000259" key="9">
    <source>
        <dbReference type="Pfam" id="PF08790"/>
    </source>
</evidence>
<evidence type="ECO:0000256" key="8">
    <source>
        <dbReference type="SAM" id="MobiDB-lite"/>
    </source>
</evidence>
<feature type="compositionally biased region" description="Low complexity" evidence="8">
    <location>
        <begin position="161"/>
        <end position="176"/>
    </location>
</feature>
<dbReference type="InterPro" id="IPR036236">
    <property type="entry name" value="Znf_C2H2_sf"/>
</dbReference>
<evidence type="ECO:0000256" key="5">
    <source>
        <dbReference type="ARBA" id="ARBA00022833"/>
    </source>
</evidence>
<dbReference type="Pfam" id="PF08790">
    <property type="entry name" value="zf-LYAR"/>
    <property type="match status" value="1"/>
</dbReference>
<dbReference type="FunFam" id="3.30.1490.490:FF:000001">
    <property type="entry name" value="cell growth-regulating nucleolar protein-like"/>
    <property type="match status" value="1"/>
</dbReference>
<keyword evidence="2" id="KW-0479">Metal-binding</keyword>
<dbReference type="GO" id="GO:0000122">
    <property type="term" value="P:negative regulation of transcription by RNA polymerase II"/>
    <property type="evidence" value="ECO:0007669"/>
    <property type="project" value="TreeGrafter"/>
</dbReference>
<keyword evidence="4 7" id="KW-0863">Zinc-finger</keyword>
<organism evidence="11 12">
    <name type="scientific">Anopheles dirus</name>
    <dbReference type="NCBI Taxonomy" id="7168"/>
    <lineage>
        <taxon>Eukaryota</taxon>
        <taxon>Metazoa</taxon>
        <taxon>Ecdysozoa</taxon>
        <taxon>Arthropoda</taxon>
        <taxon>Hexapoda</taxon>
        <taxon>Insecta</taxon>
        <taxon>Pterygota</taxon>
        <taxon>Neoptera</taxon>
        <taxon>Endopterygota</taxon>
        <taxon>Diptera</taxon>
        <taxon>Nematocera</taxon>
        <taxon>Culicoidea</taxon>
        <taxon>Culicidae</taxon>
        <taxon>Anophelinae</taxon>
        <taxon>Anopheles</taxon>
    </lineage>
</organism>
<dbReference type="PANTHER" id="PTHR13100:SF10">
    <property type="entry name" value="CELL GROWTH-REGULATING NUCLEOLAR PROTEIN"/>
    <property type="match status" value="1"/>
</dbReference>
<keyword evidence="6" id="KW-0539">Nucleus</keyword>
<evidence type="ECO:0000259" key="10">
    <source>
        <dbReference type="Pfam" id="PF25879"/>
    </source>
</evidence>
<comment type="subcellular location">
    <subcellularLocation>
        <location evidence="1">Nucleus</location>
    </subcellularLocation>
</comment>
<name>A0A182NJ23_9DIPT</name>
<evidence type="ECO:0000256" key="2">
    <source>
        <dbReference type="ARBA" id="ARBA00022723"/>
    </source>
</evidence>
<dbReference type="GO" id="GO:0006364">
    <property type="term" value="P:rRNA processing"/>
    <property type="evidence" value="ECO:0007669"/>
    <property type="project" value="TreeGrafter"/>
</dbReference>